<evidence type="ECO:0000256" key="2">
    <source>
        <dbReference type="PIRSR" id="PIRSR607760-1"/>
    </source>
</evidence>
<dbReference type="Proteomes" id="UP000683246">
    <property type="component" value="Chromosome"/>
</dbReference>
<gene>
    <name evidence="3" type="ORF">HZI73_09835</name>
</gene>
<dbReference type="KEGG" id="vpy:HZI73_09835"/>
<evidence type="ECO:0000313" key="4">
    <source>
        <dbReference type="Proteomes" id="UP000683246"/>
    </source>
</evidence>
<accession>A0A8J8MJI7</accession>
<feature type="binding site" evidence="2">
    <location>
        <position position="99"/>
    </location>
    <ligand>
        <name>Mn(2+)</name>
        <dbReference type="ChEBI" id="CHEBI:29035"/>
        <label>1</label>
    </ligand>
</feature>
<dbReference type="EMBL" id="CP058649">
    <property type="protein sequence ID" value="QUI22582.1"/>
    <property type="molecule type" value="Genomic_DNA"/>
</dbReference>
<comment type="similarity">
    <text evidence="1">Belongs to the manganese catalase family.</text>
</comment>
<keyword evidence="4" id="KW-1185">Reference proteome</keyword>
<evidence type="ECO:0000256" key="1">
    <source>
        <dbReference type="ARBA" id="ARBA00007644"/>
    </source>
</evidence>
<dbReference type="InterPro" id="IPR007760">
    <property type="entry name" value="Mn_catalase"/>
</dbReference>
<proteinExistence type="inferred from homology"/>
<comment type="cofactor">
    <cofactor evidence="2">
        <name>Mn(2+)</name>
        <dbReference type="ChEBI" id="CHEBI:29035"/>
    </cofactor>
    <text evidence="2">Binds 2 manganese ions per subunit.</text>
</comment>
<organism evidence="3 4">
    <name type="scientific">Vallitalea pronyensis</name>
    <dbReference type="NCBI Taxonomy" id="1348613"/>
    <lineage>
        <taxon>Bacteria</taxon>
        <taxon>Bacillati</taxon>
        <taxon>Bacillota</taxon>
        <taxon>Clostridia</taxon>
        <taxon>Lachnospirales</taxon>
        <taxon>Vallitaleaceae</taxon>
        <taxon>Vallitalea</taxon>
    </lineage>
</organism>
<dbReference type="AlphaFoldDB" id="A0A8J8MJI7"/>
<keyword evidence="2" id="KW-0464">Manganese</keyword>
<dbReference type="SUPFAM" id="SSF47240">
    <property type="entry name" value="Ferritin-like"/>
    <property type="match status" value="1"/>
</dbReference>
<dbReference type="InterPro" id="IPR012347">
    <property type="entry name" value="Ferritin-like"/>
</dbReference>
<feature type="binding site" evidence="2">
    <location>
        <position position="66"/>
    </location>
    <ligand>
        <name>Mn(2+)</name>
        <dbReference type="ChEBI" id="CHEBI:29035"/>
        <label>2</label>
    </ligand>
</feature>
<keyword evidence="2" id="KW-0479">Metal-binding</keyword>
<reference evidence="3" key="1">
    <citation type="submission" date="2020-07" db="EMBL/GenBank/DDBJ databases">
        <title>Vallitalea pronyensis genome.</title>
        <authorList>
            <person name="Postec A."/>
        </authorList>
    </citation>
    <scope>NUCLEOTIDE SEQUENCE</scope>
    <source>
        <strain evidence="3">FatNI3</strain>
    </source>
</reference>
<sequence length="120" mass="13440">MISAMIYQLLKGASIQEIKDAGLAPHYAQHDHALFPTDASGIPFTVQGIGALGDPVADLVEDLAAEQKARATYEHLMALTDDPDLIEPLKFLRQREVIHFQRFGEALDDVQRKMNSKKYY</sequence>
<name>A0A8J8MJI7_9FIRM</name>
<dbReference type="GO" id="GO:0046872">
    <property type="term" value="F:metal ion binding"/>
    <property type="evidence" value="ECO:0007669"/>
    <property type="project" value="UniProtKB-KW"/>
</dbReference>
<protein>
    <submittedName>
        <fullName evidence="3">Manganese catalase family protein</fullName>
    </submittedName>
</protein>
<evidence type="ECO:0000313" key="3">
    <source>
        <dbReference type="EMBL" id="QUI22582.1"/>
    </source>
</evidence>
<dbReference type="Gene3D" id="1.20.1260.10">
    <property type="match status" value="1"/>
</dbReference>
<dbReference type="InterPro" id="IPR009078">
    <property type="entry name" value="Ferritin-like_SF"/>
</dbReference>
<dbReference type="Pfam" id="PF05067">
    <property type="entry name" value="Mn_catalase"/>
    <property type="match status" value="1"/>
</dbReference>